<organism evidence="2 3">
    <name type="scientific">Oharaeibacter diazotrophicus</name>
    <dbReference type="NCBI Taxonomy" id="1920512"/>
    <lineage>
        <taxon>Bacteria</taxon>
        <taxon>Pseudomonadati</taxon>
        <taxon>Pseudomonadota</taxon>
        <taxon>Alphaproteobacteria</taxon>
        <taxon>Hyphomicrobiales</taxon>
        <taxon>Pleomorphomonadaceae</taxon>
        <taxon>Oharaeibacter</taxon>
    </lineage>
</organism>
<dbReference type="EMBL" id="SNXY01000006">
    <property type="protein sequence ID" value="TDP87363.1"/>
    <property type="molecule type" value="Genomic_DNA"/>
</dbReference>
<evidence type="ECO:0000256" key="1">
    <source>
        <dbReference type="SAM" id="Phobius"/>
    </source>
</evidence>
<gene>
    <name evidence="2" type="ORF">EDD54_1257</name>
</gene>
<comment type="caution">
    <text evidence="2">The sequence shown here is derived from an EMBL/GenBank/DDBJ whole genome shotgun (WGS) entry which is preliminary data.</text>
</comment>
<dbReference type="AlphaFoldDB" id="A0A4R6RL54"/>
<keyword evidence="1" id="KW-0812">Transmembrane</keyword>
<protein>
    <recommendedName>
        <fullName evidence="4">Major facilitator superfamily (MFS) profile domain-containing protein</fullName>
    </recommendedName>
</protein>
<sequence>MNTAVRALYTVPFVGWALRDAVGGRIGGVYLLLTYLVLALVGLVYHYGYAALITIALTATAACLIGLVILTAGELPGRARRH</sequence>
<dbReference type="Proteomes" id="UP000294547">
    <property type="component" value="Unassembled WGS sequence"/>
</dbReference>
<feature type="transmembrane region" description="Helical" evidence="1">
    <location>
        <begin position="28"/>
        <end position="45"/>
    </location>
</feature>
<evidence type="ECO:0000313" key="3">
    <source>
        <dbReference type="Proteomes" id="UP000294547"/>
    </source>
</evidence>
<dbReference type="RefSeq" id="WP_126535558.1">
    <property type="nucleotide sequence ID" value="NZ_BSPM01000008.1"/>
</dbReference>
<feature type="transmembrane region" description="Helical" evidence="1">
    <location>
        <begin position="51"/>
        <end position="72"/>
    </location>
</feature>
<name>A0A4R6RL54_9HYPH</name>
<keyword evidence="1" id="KW-0472">Membrane</keyword>
<accession>A0A4R6RL54</accession>
<proteinExistence type="predicted"/>
<evidence type="ECO:0000313" key="2">
    <source>
        <dbReference type="EMBL" id="TDP87363.1"/>
    </source>
</evidence>
<keyword evidence="3" id="KW-1185">Reference proteome</keyword>
<reference evidence="2 3" key="1">
    <citation type="submission" date="2019-03" db="EMBL/GenBank/DDBJ databases">
        <title>Genomic Encyclopedia of Type Strains, Phase IV (KMG-IV): sequencing the most valuable type-strain genomes for metagenomic binning, comparative biology and taxonomic classification.</title>
        <authorList>
            <person name="Goeker M."/>
        </authorList>
    </citation>
    <scope>NUCLEOTIDE SEQUENCE [LARGE SCALE GENOMIC DNA]</scope>
    <source>
        <strain evidence="2 3">DSM 102969</strain>
    </source>
</reference>
<keyword evidence="1" id="KW-1133">Transmembrane helix</keyword>
<evidence type="ECO:0008006" key="4">
    <source>
        <dbReference type="Google" id="ProtNLM"/>
    </source>
</evidence>